<proteinExistence type="predicted"/>
<dbReference type="EMBL" id="BAAARW010000016">
    <property type="protein sequence ID" value="GAA2428576.1"/>
    <property type="molecule type" value="Genomic_DNA"/>
</dbReference>
<evidence type="ECO:0008006" key="3">
    <source>
        <dbReference type="Google" id="ProtNLM"/>
    </source>
</evidence>
<gene>
    <name evidence="1" type="ORF">GCM10010191_47080</name>
</gene>
<accession>A0ABN3JF72</accession>
<dbReference type="RefSeq" id="WP_344591626.1">
    <property type="nucleotide sequence ID" value="NZ_BAAARW010000016.1"/>
</dbReference>
<evidence type="ECO:0000313" key="2">
    <source>
        <dbReference type="Proteomes" id="UP001501231"/>
    </source>
</evidence>
<organism evidence="1 2">
    <name type="scientific">Actinomadura vinacea</name>
    <dbReference type="NCBI Taxonomy" id="115336"/>
    <lineage>
        <taxon>Bacteria</taxon>
        <taxon>Bacillati</taxon>
        <taxon>Actinomycetota</taxon>
        <taxon>Actinomycetes</taxon>
        <taxon>Streptosporangiales</taxon>
        <taxon>Thermomonosporaceae</taxon>
        <taxon>Actinomadura</taxon>
    </lineage>
</organism>
<dbReference type="SUPFAM" id="SSF51905">
    <property type="entry name" value="FAD/NAD(P)-binding domain"/>
    <property type="match status" value="1"/>
</dbReference>
<protein>
    <recommendedName>
        <fullName evidence="3">FAD-binding domain-containing protein</fullName>
    </recommendedName>
</protein>
<comment type="caution">
    <text evidence="1">The sequence shown here is derived from an EMBL/GenBank/DDBJ whole genome shotgun (WGS) entry which is preliminary data.</text>
</comment>
<dbReference type="Proteomes" id="UP001501231">
    <property type="component" value="Unassembled WGS sequence"/>
</dbReference>
<dbReference type="PANTHER" id="PTHR46865">
    <property type="entry name" value="OXIDOREDUCTASE-RELATED"/>
    <property type="match status" value="1"/>
</dbReference>
<name>A0ABN3JF72_9ACTN</name>
<dbReference type="InterPro" id="IPR036188">
    <property type="entry name" value="FAD/NAD-bd_sf"/>
</dbReference>
<reference evidence="1 2" key="1">
    <citation type="journal article" date="2019" name="Int. J. Syst. Evol. Microbiol.">
        <title>The Global Catalogue of Microorganisms (GCM) 10K type strain sequencing project: providing services to taxonomists for standard genome sequencing and annotation.</title>
        <authorList>
            <consortium name="The Broad Institute Genomics Platform"/>
            <consortium name="The Broad Institute Genome Sequencing Center for Infectious Disease"/>
            <person name="Wu L."/>
            <person name="Ma J."/>
        </authorList>
    </citation>
    <scope>NUCLEOTIDE SEQUENCE [LARGE SCALE GENOMIC DNA]</scope>
    <source>
        <strain evidence="1 2">JCM 3325</strain>
    </source>
</reference>
<dbReference type="PANTHER" id="PTHR46865:SF2">
    <property type="entry name" value="MONOOXYGENASE"/>
    <property type="match status" value="1"/>
</dbReference>
<dbReference type="InterPro" id="IPR051704">
    <property type="entry name" value="FAD_aromatic-hydroxylase"/>
</dbReference>
<dbReference type="Gene3D" id="3.50.50.60">
    <property type="entry name" value="FAD/NAD(P)-binding domain"/>
    <property type="match status" value="1"/>
</dbReference>
<keyword evidence="2" id="KW-1185">Reference proteome</keyword>
<evidence type="ECO:0000313" key="1">
    <source>
        <dbReference type="EMBL" id="GAA2428576.1"/>
    </source>
</evidence>
<sequence length="139" mass="15153">MAETSDSDDDIEIAREDLANLLAEALPADATVLFRDSVESLVDDGTGVDVRLLSGRAERYDLVIGADGLHSMVRRLTFGPESRFSKHLGVYAAIADLPGAVGSAERHNPTYNFPGHMASIMRYHDKALAVFLFRSADCR</sequence>